<gene>
    <name evidence="1" type="ORF">GMARGA_LOCUS27029</name>
</gene>
<proteinExistence type="predicted"/>
<comment type="caution">
    <text evidence="1">The sequence shown here is derived from an EMBL/GenBank/DDBJ whole genome shotgun (WGS) entry which is preliminary data.</text>
</comment>
<protein>
    <submittedName>
        <fullName evidence="1">24865_t:CDS:1</fullName>
    </submittedName>
</protein>
<keyword evidence="2" id="KW-1185">Reference proteome</keyword>
<dbReference type="EMBL" id="CAJVQB010032436">
    <property type="protein sequence ID" value="CAG8818315.1"/>
    <property type="molecule type" value="Genomic_DNA"/>
</dbReference>
<feature type="non-terminal residue" evidence="1">
    <location>
        <position position="1"/>
    </location>
</feature>
<reference evidence="1 2" key="1">
    <citation type="submission" date="2021-06" db="EMBL/GenBank/DDBJ databases">
        <authorList>
            <person name="Kallberg Y."/>
            <person name="Tangrot J."/>
            <person name="Rosling A."/>
        </authorList>
    </citation>
    <scope>NUCLEOTIDE SEQUENCE [LARGE SCALE GENOMIC DNA]</scope>
    <source>
        <strain evidence="1 2">120-4 pot B 10/14</strain>
    </source>
</reference>
<dbReference type="Proteomes" id="UP000789901">
    <property type="component" value="Unassembled WGS sequence"/>
</dbReference>
<evidence type="ECO:0000313" key="2">
    <source>
        <dbReference type="Proteomes" id="UP000789901"/>
    </source>
</evidence>
<accession>A0ABN7W5Y6</accession>
<organism evidence="1 2">
    <name type="scientific">Gigaspora margarita</name>
    <dbReference type="NCBI Taxonomy" id="4874"/>
    <lineage>
        <taxon>Eukaryota</taxon>
        <taxon>Fungi</taxon>
        <taxon>Fungi incertae sedis</taxon>
        <taxon>Mucoromycota</taxon>
        <taxon>Glomeromycotina</taxon>
        <taxon>Glomeromycetes</taxon>
        <taxon>Diversisporales</taxon>
        <taxon>Gigasporaceae</taxon>
        <taxon>Gigaspora</taxon>
    </lineage>
</organism>
<sequence>GKHPIPPKLFKKRKDYLRNLPKISKEEAKFIHKDQELEKAYKQISQDEERKKN</sequence>
<evidence type="ECO:0000313" key="1">
    <source>
        <dbReference type="EMBL" id="CAG8818315.1"/>
    </source>
</evidence>
<name>A0ABN7W5Y6_GIGMA</name>